<evidence type="ECO:0000313" key="3">
    <source>
        <dbReference type="Proteomes" id="UP000230886"/>
    </source>
</evidence>
<gene>
    <name evidence="2" type="ORF">CHR55_16710</name>
</gene>
<proteinExistence type="predicted"/>
<evidence type="ECO:0000313" key="2">
    <source>
        <dbReference type="EMBL" id="PCK26239.1"/>
    </source>
</evidence>
<organism evidence="2 3">
    <name type="scientific">Rhodococcus qingshengii</name>
    <dbReference type="NCBI Taxonomy" id="334542"/>
    <lineage>
        <taxon>Bacteria</taxon>
        <taxon>Bacillati</taxon>
        <taxon>Actinomycetota</taxon>
        <taxon>Actinomycetes</taxon>
        <taxon>Mycobacteriales</taxon>
        <taxon>Nocardiaceae</taxon>
        <taxon>Rhodococcus</taxon>
        <taxon>Rhodococcus erythropolis group</taxon>
    </lineage>
</organism>
<feature type="region of interest" description="Disordered" evidence="1">
    <location>
        <begin position="1"/>
        <end position="45"/>
    </location>
</feature>
<dbReference type="AlphaFoldDB" id="A0A2A5JAK3"/>
<feature type="compositionally biased region" description="Basic and acidic residues" evidence="1">
    <location>
        <begin position="31"/>
        <end position="42"/>
    </location>
</feature>
<sequence>MQRRGALSGSRPHHRNPIRVARQHDRRGRRCSFEGARREPGEQHPIADGINLVGIRRVLELEDSTAALRRDNAQTTLKSAQPEGHTAQ</sequence>
<dbReference type="Proteomes" id="UP000230886">
    <property type="component" value="Unassembled WGS sequence"/>
</dbReference>
<comment type="caution">
    <text evidence="2">The sequence shown here is derived from an EMBL/GenBank/DDBJ whole genome shotgun (WGS) entry which is preliminary data.</text>
</comment>
<protein>
    <submittedName>
        <fullName evidence="2">Uncharacterized protein</fullName>
    </submittedName>
</protein>
<dbReference type="EMBL" id="NOVD01000010">
    <property type="protein sequence ID" value="PCK26239.1"/>
    <property type="molecule type" value="Genomic_DNA"/>
</dbReference>
<reference evidence="2 3" key="1">
    <citation type="submission" date="2017-07" db="EMBL/GenBank/DDBJ databases">
        <title>Draft sequence of Rhodococcus enclensis 23b-28.</title>
        <authorList>
            <person name="Besaury L."/>
            <person name="Sancelme M."/>
            <person name="Amato P."/>
            <person name="Lallement A."/>
            <person name="Delort A.-M."/>
        </authorList>
    </citation>
    <scope>NUCLEOTIDE SEQUENCE [LARGE SCALE GENOMIC DNA]</scope>
    <source>
        <strain evidence="2 3">23b-28</strain>
    </source>
</reference>
<accession>A0A2A5JAK3</accession>
<evidence type="ECO:0000256" key="1">
    <source>
        <dbReference type="SAM" id="MobiDB-lite"/>
    </source>
</evidence>
<name>A0A2A5JAK3_RHOSG</name>